<organism evidence="1 2">
    <name type="scientific">Tetrahymena thermophila (strain SB210)</name>
    <dbReference type="NCBI Taxonomy" id="312017"/>
    <lineage>
        <taxon>Eukaryota</taxon>
        <taxon>Sar</taxon>
        <taxon>Alveolata</taxon>
        <taxon>Ciliophora</taxon>
        <taxon>Intramacronucleata</taxon>
        <taxon>Oligohymenophorea</taxon>
        <taxon>Hymenostomatida</taxon>
        <taxon>Tetrahymenina</taxon>
        <taxon>Tetrahymenidae</taxon>
        <taxon>Tetrahymena</taxon>
    </lineage>
</organism>
<evidence type="ECO:0000313" key="1">
    <source>
        <dbReference type="EMBL" id="EAR85056.1"/>
    </source>
</evidence>
<dbReference type="InParanoid" id="I7MCW6"/>
<dbReference type="RefSeq" id="XP_001032719.1">
    <property type="nucleotide sequence ID" value="XM_001032719.1"/>
</dbReference>
<gene>
    <name evidence="1" type="ORF">TTHERM_00530080</name>
</gene>
<proteinExistence type="predicted"/>
<dbReference type="AlphaFoldDB" id="I7MCW6"/>
<dbReference type="EMBL" id="GG662522">
    <property type="protein sequence ID" value="EAR85056.1"/>
    <property type="molecule type" value="Genomic_DNA"/>
</dbReference>
<dbReference type="GeneID" id="7832114"/>
<dbReference type="KEGG" id="tet:TTHERM_00530080"/>
<sequence length="126" mass="15103">MALQRQESDNQSYLSLQTQADDVEIIINGNSTQRLPKEISDLLQQRSEIKQKMKKECKSNCCGKEEYISFDNHINMLEVSYYKQFIWPICKEGLNLNMQMHETCKKLWKLNYRDYQNYLEATYIFI</sequence>
<evidence type="ECO:0000313" key="2">
    <source>
        <dbReference type="Proteomes" id="UP000009168"/>
    </source>
</evidence>
<name>I7MCW6_TETTS</name>
<dbReference type="HOGENOM" id="CLU_1986061_0_0_1"/>
<reference evidence="2" key="1">
    <citation type="journal article" date="2006" name="PLoS Biol.">
        <title>Macronuclear genome sequence of the ciliate Tetrahymena thermophila, a model eukaryote.</title>
        <authorList>
            <person name="Eisen J.A."/>
            <person name="Coyne R.S."/>
            <person name="Wu M."/>
            <person name="Wu D."/>
            <person name="Thiagarajan M."/>
            <person name="Wortman J.R."/>
            <person name="Badger J.H."/>
            <person name="Ren Q."/>
            <person name="Amedeo P."/>
            <person name="Jones K.M."/>
            <person name="Tallon L.J."/>
            <person name="Delcher A.L."/>
            <person name="Salzberg S.L."/>
            <person name="Silva J.C."/>
            <person name="Haas B.J."/>
            <person name="Majoros W.H."/>
            <person name="Farzad M."/>
            <person name="Carlton J.M."/>
            <person name="Smith R.K. Jr."/>
            <person name="Garg J."/>
            <person name="Pearlman R.E."/>
            <person name="Karrer K.M."/>
            <person name="Sun L."/>
            <person name="Manning G."/>
            <person name="Elde N.C."/>
            <person name="Turkewitz A.P."/>
            <person name="Asai D.J."/>
            <person name="Wilkes D.E."/>
            <person name="Wang Y."/>
            <person name="Cai H."/>
            <person name="Collins K."/>
            <person name="Stewart B.A."/>
            <person name="Lee S.R."/>
            <person name="Wilamowska K."/>
            <person name="Weinberg Z."/>
            <person name="Ruzzo W.L."/>
            <person name="Wloga D."/>
            <person name="Gaertig J."/>
            <person name="Frankel J."/>
            <person name="Tsao C.-C."/>
            <person name="Gorovsky M.A."/>
            <person name="Keeling P.J."/>
            <person name="Waller R.F."/>
            <person name="Patron N.J."/>
            <person name="Cherry J.M."/>
            <person name="Stover N.A."/>
            <person name="Krieger C.J."/>
            <person name="del Toro C."/>
            <person name="Ryder H.F."/>
            <person name="Williamson S.C."/>
            <person name="Barbeau R.A."/>
            <person name="Hamilton E.P."/>
            <person name="Orias E."/>
        </authorList>
    </citation>
    <scope>NUCLEOTIDE SEQUENCE [LARGE SCALE GENOMIC DNA]</scope>
    <source>
        <strain evidence="2">SB210</strain>
    </source>
</reference>
<protein>
    <submittedName>
        <fullName evidence="1">Uncharacterized protein</fullName>
    </submittedName>
</protein>
<keyword evidence="2" id="KW-1185">Reference proteome</keyword>
<dbReference type="Proteomes" id="UP000009168">
    <property type="component" value="Unassembled WGS sequence"/>
</dbReference>
<accession>I7MCW6</accession>